<protein>
    <recommendedName>
        <fullName evidence="4">CoA-transferase family III</fullName>
    </recommendedName>
</protein>
<dbReference type="EMBL" id="JAACJN010000087">
    <property type="protein sequence ID" value="KAF5376806.1"/>
    <property type="molecule type" value="Genomic_DNA"/>
</dbReference>
<dbReference type="PANTHER" id="PTHR48228">
    <property type="entry name" value="SUCCINYL-COA--D-CITRAMALATE COA-TRANSFERASE"/>
    <property type="match status" value="1"/>
</dbReference>
<dbReference type="InterPro" id="IPR023606">
    <property type="entry name" value="CoA-Trfase_III_dom_1_sf"/>
</dbReference>
<evidence type="ECO:0000313" key="2">
    <source>
        <dbReference type="EMBL" id="KAF5376806.1"/>
    </source>
</evidence>
<dbReference type="GO" id="GO:0003824">
    <property type="term" value="F:catalytic activity"/>
    <property type="evidence" value="ECO:0007669"/>
    <property type="project" value="InterPro"/>
</dbReference>
<dbReference type="Pfam" id="PF02515">
    <property type="entry name" value="CoA_transf_3"/>
    <property type="match status" value="1"/>
</dbReference>
<dbReference type="InterPro" id="IPR044855">
    <property type="entry name" value="CoA-Trfase_III_dom3_sf"/>
</dbReference>
<evidence type="ECO:0000256" key="1">
    <source>
        <dbReference type="ARBA" id="ARBA00008383"/>
    </source>
</evidence>
<dbReference type="Gene3D" id="3.40.50.10540">
    <property type="entry name" value="Crotonobetainyl-coa:carnitine coa-transferase, domain 1"/>
    <property type="match status" value="2"/>
</dbReference>
<organism evidence="2 3">
    <name type="scientific">Collybiopsis confluens</name>
    <dbReference type="NCBI Taxonomy" id="2823264"/>
    <lineage>
        <taxon>Eukaryota</taxon>
        <taxon>Fungi</taxon>
        <taxon>Dikarya</taxon>
        <taxon>Basidiomycota</taxon>
        <taxon>Agaricomycotina</taxon>
        <taxon>Agaricomycetes</taxon>
        <taxon>Agaricomycetidae</taxon>
        <taxon>Agaricales</taxon>
        <taxon>Marasmiineae</taxon>
        <taxon>Omphalotaceae</taxon>
        <taxon>Collybiopsis</taxon>
    </lineage>
</organism>
<dbReference type="InterPro" id="IPR050509">
    <property type="entry name" value="CoA-transferase_III"/>
</dbReference>
<proteinExistence type="inferred from homology"/>
<evidence type="ECO:0000313" key="3">
    <source>
        <dbReference type="Proteomes" id="UP000518752"/>
    </source>
</evidence>
<accession>A0A8H5M145</accession>
<sequence>MPPTINAVRSLWLSTGGGLPQECLQKLTLSEDPDTAVNSSFKIASAAQTTIGLAALSAAHFHELQTGTRQTITVNARHAVLEFRSEAYYTLDNQLPGSIWDSIAGLYKTKDDSFVRIHTNFPHHRHGILNILKLPDSAETTREQVQDALLRWNAVDFEDAAAQAGMCAFALRSFEQWNQHPQAIALRDTPPVTVMKIGDAPKRKKVKFKPIYPLEGIRVLDLSRVLAGPIAGRALAAYGAEVLLVTSPNLPALPNIDVDTSRGKRTTQLDLTQERDRADLQRLTRDADVFLQAYRPGSLNKKGFGVKELVGMKRKHEHGIICASLCAWGWDGPWKDRRGFDSLVQTATGFNLAEAEAYSEFQGKTFNRTHSQPRVFPMQALDHAAAYLLAYGVNVALCKTITDGGSYEVRVSLAAVGQWLKSLGCIPPTTAYGIARPLPMVTYPPVQEVKDLSSEWVERNDPTHGRKMTALTHAGILSETPAREREAPMGLNSDSAWWTTLV</sequence>
<gene>
    <name evidence="2" type="ORF">D9757_008876</name>
</gene>
<dbReference type="Proteomes" id="UP000518752">
    <property type="component" value="Unassembled WGS sequence"/>
</dbReference>
<dbReference type="SUPFAM" id="SSF89796">
    <property type="entry name" value="CoA-transferase family III (CaiB/BaiF)"/>
    <property type="match status" value="2"/>
</dbReference>
<keyword evidence="3" id="KW-1185">Reference proteome</keyword>
<dbReference type="Gene3D" id="3.30.1540.10">
    <property type="entry name" value="formyl-coa transferase, domain 3"/>
    <property type="match status" value="1"/>
</dbReference>
<comment type="caution">
    <text evidence="2">The sequence shown here is derived from an EMBL/GenBank/DDBJ whole genome shotgun (WGS) entry which is preliminary data.</text>
</comment>
<dbReference type="InterPro" id="IPR003673">
    <property type="entry name" value="CoA-Trfase_fam_III"/>
</dbReference>
<reference evidence="2 3" key="1">
    <citation type="journal article" date="2020" name="ISME J.">
        <title>Uncovering the hidden diversity of litter-decomposition mechanisms in mushroom-forming fungi.</title>
        <authorList>
            <person name="Floudas D."/>
            <person name="Bentzer J."/>
            <person name="Ahren D."/>
            <person name="Johansson T."/>
            <person name="Persson P."/>
            <person name="Tunlid A."/>
        </authorList>
    </citation>
    <scope>NUCLEOTIDE SEQUENCE [LARGE SCALE GENOMIC DNA]</scope>
    <source>
        <strain evidence="2 3">CBS 406.79</strain>
    </source>
</reference>
<evidence type="ECO:0008006" key="4">
    <source>
        <dbReference type="Google" id="ProtNLM"/>
    </source>
</evidence>
<comment type="similarity">
    <text evidence="1">Belongs to the CoA-transferase III family.</text>
</comment>
<dbReference type="AlphaFoldDB" id="A0A8H5M145"/>
<name>A0A8H5M145_9AGAR</name>
<dbReference type="OrthoDB" id="2308815at2759"/>
<dbReference type="PANTHER" id="PTHR48228:SF4">
    <property type="entry name" value="BLR3030 PROTEIN"/>
    <property type="match status" value="1"/>
</dbReference>